<evidence type="ECO:0000313" key="2">
    <source>
        <dbReference type="Proteomes" id="UP000799753"/>
    </source>
</evidence>
<sequence length="448" mass="52127">MAHQADVLPWQSIADHFRFVYSNQKHRGRTNLYPASKPGQGEQLQNFARVFATLVNESVSQERERYAKDVTPPAEDEVFIQDSTARRIAKTVASYKAPDMLSTPQDTKDRTLTNEERRLSHWLSSLNKIKHEDRLYDSVHPLELRECVELLKTLLLYGEMEPLLRLASHPDVDLRSIWTFPWQNNNYGWTDVKNCALMSYLCFNIFLAKPELWDPVARTKRLGEMKQKYGLAYTEQMYDYRNTKGYQRMLLRCTWTRRNNYDVSAHPHRDFLGIQKDMITTPSWSQLAMLRVGMGPPSSFVDARYRSWYVPTASDVSLVLSFLKTKVPTELALQILADADFTPKRLIPVPNDPLHVDNSVQLHTYIGYCWKVLVRVEMLLNANGSWADWEHEVTDALFELFGVQEPRMSVVYGNDAYVKEFGRRGEGEVEGAKRKRRRFVWGEDFNGR</sequence>
<name>A0A6A6RVU2_9PLEO</name>
<accession>A0A6A6RVU2</accession>
<gene>
    <name evidence="1" type="ORF">P280DRAFT_519467</name>
</gene>
<dbReference type="EMBL" id="MU006787">
    <property type="protein sequence ID" value="KAF2639275.1"/>
    <property type="molecule type" value="Genomic_DNA"/>
</dbReference>
<evidence type="ECO:0000313" key="1">
    <source>
        <dbReference type="EMBL" id="KAF2639275.1"/>
    </source>
</evidence>
<reference evidence="1" key="1">
    <citation type="journal article" date="2020" name="Stud. Mycol.">
        <title>101 Dothideomycetes genomes: a test case for predicting lifestyles and emergence of pathogens.</title>
        <authorList>
            <person name="Haridas S."/>
            <person name="Albert R."/>
            <person name="Binder M."/>
            <person name="Bloem J."/>
            <person name="Labutti K."/>
            <person name="Salamov A."/>
            <person name="Andreopoulos B."/>
            <person name="Baker S."/>
            <person name="Barry K."/>
            <person name="Bills G."/>
            <person name="Bluhm B."/>
            <person name="Cannon C."/>
            <person name="Castanera R."/>
            <person name="Culley D."/>
            <person name="Daum C."/>
            <person name="Ezra D."/>
            <person name="Gonzalez J."/>
            <person name="Henrissat B."/>
            <person name="Kuo A."/>
            <person name="Liang C."/>
            <person name="Lipzen A."/>
            <person name="Lutzoni F."/>
            <person name="Magnuson J."/>
            <person name="Mondo S."/>
            <person name="Nolan M."/>
            <person name="Ohm R."/>
            <person name="Pangilinan J."/>
            <person name="Park H.-J."/>
            <person name="Ramirez L."/>
            <person name="Alfaro M."/>
            <person name="Sun H."/>
            <person name="Tritt A."/>
            <person name="Yoshinaga Y."/>
            <person name="Zwiers L.-H."/>
            <person name="Turgeon B."/>
            <person name="Goodwin S."/>
            <person name="Spatafora J."/>
            <person name="Crous P."/>
            <person name="Grigoriev I."/>
        </authorList>
    </citation>
    <scope>NUCLEOTIDE SEQUENCE</scope>
    <source>
        <strain evidence="1">CBS 473.64</strain>
    </source>
</reference>
<keyword evidence="2" id="KW-1185">Reference proteome</keyword>
<proteinExistence type="predicted"/>
<dbReference type="Proteomes" id="UP000799753">
    <property type="component" value="Unassembled WGS sequence"/>
</dbReference>
<dbReference type="AlphaFoldDB" id="A0A6A6RVU2"/>
<dbReference type="OrthoDB" id="3204049at2759"/>
<organism evidence="1 2">
    <name type="scientific">Massarina eburnea CBS 473.64</name>
    <dbReference type="NCBI Taxonomy" id="1395130"/>
    <lineage>
        <taxon>Eukaryota</taxon>
        <taxon>Fungi</taxon>
        <taxon>Dikarya</taxon>
        <taxon>Ascomycota</taxon>
        <taxon>Pezizomycotina</taxon>
        <taxon>Dothideomycetes</taxon>
        <taxon>Pleosporomycetidae</taxon>
        <taxon>Pleosporales</taxon>
        <taxon>Massarineae</taxon>
        <taxon>Massarinaceae</taxon>
        <taxon>Massarina</taxon>
    </lineage>
</organism>
<protein>
    <submittedName>
        <fullName evidence="1">Uncharacterized protein</fullName>
    </submittedName>
</protein>